<dbReference type="AlphaFoldDB" id="A0A376ZRN4"/>
<gene>
    <name evidence="3" type="primary">gcvP_3</name>
    <name evidence="3" type="ORF">NCTC9962_00255</name>
</gene>
<dbReference type="GO" id="GO:0004375">
    <property type="term" value="F:glycine dehydrogenase (decarboxylating) activity"/>
    <property type="evidence" value="ECO:0007669"/>
    <property type="project" value="UniProtKB-EC"/>
</dbReference>
<evidence type="ECO:0000256" key="1">
    <source>
        <dbReference type="ARBA" id="ARBA00023002"/>
    </source>
</evidence>
<dbReference type="PANTHER" id="PTHR11773:SF13">
    <property type="entry name" value="GLYCINE DEHYDROGENASE (DECARBOXYLATING)"/>
    <property type="match status" value="1"/>
</dbReference>
<dbReference type="Pfam" id="PF02347">
    <property type="entry name" value="GDC-P"/>
    <property type="match status" value="1"/>
</dbReference>
<dbReference type="GO" id="GO:0030170">
    <property type="term" value="F:pyridoxal phosphate binding"/>
    <property type="evidence" value="ECO:0007669"/>
    <property type="project" value="TreeGrafter"/>
</dbReference>
<dbReference type="GO" id="GO:0019464">
    <property type="term" value="P:glycine decarboxylation via glycine cleavage system"/>
    <property type="evidence" value="ECO:0007669"/>
    <property type="project" value="TreeGrafter"/>
</dbReference>
<dbReference type="GO" id="GO:0005960">
    <property type="term" value="C:glycine cleavage complex"/>
    <property type="evidence" value="ECO:0007669"/>
    <property type="project" value="TreeGrafter"/>
</dbReference>
<sequence length="161" mass="18027">MEVADKAGVLTRAEAAEINLRSDILNAVGITLDETTTRENVMQLFNVLLGDNHGLDIDTLDKDVAHDSRSIQPAMLRDDEILTHPVFNHYHSETEMMRYMHSLERKDLALNQAMIPLGSCTMKLNAAAEMIPITWPEFAELHPFCPPEQAERLSADDRTAG</sequence>
<dbReference type="GO" id="GO:0016594">
    <property type="term" value="F:glycine binding"/>
    <property type="evidence" value="ECO:0007669"/>
    <property type="project" value="TreeGrafter"/>
</dbReference>
<feature type="domain" description="Glycine cleavage system P-protein N-terminal" evidence="2">
    <location>
        <begin position="5"/>
        <end position="48"/>
    </location>
</feature>
<accession>A0A376ZRN4</accession>
<evidence type="ECO:0000259" key="2">
    <source>
        <dbReference type="Pfam" id="PF02347"/>
    </source>
</evidence>
<dbReference type="SUPFAM" id="SSF53383">
    <property type="entry name" value="PLP-dependent transferases"/>
    <property type="match status" value="1"/>
</dbReference>
<dbReference type="PANTHER" id="PTHR11773">
    <property type="entry name" value="GLYCINE DEHYDROGENASE, DECARBOXYLATING"/>
    <property type="match status" value="1"/>
</dbReference>
<evidence type="ECO:0000313" key="3">
    <source>
        <dbReference type="EMBL" id="STK75022.1"/>
    </source>
</evidence>
<reference evidence="3 4" key="1">
    <citation type="submission" date="2018-06" db="EMBL/GenBank/DDBJ databases">
        <authorList>
            <consortium name="Pathogen Informatics"/>
            <person name="Doyle S."/>
        </authorList>
    </citation>
    <scope>NUCLEOTIDE SEQUENCE [LARGE SCALE GENOMIC DNA]</scope>
    <source>
        <strain evidence="3 4">NCTC9962</strain>
    </source>
</reference>
<proteinExistence type="predicted"/>
<protein>
    <submittedName>
        <fullName evidence="3">Glycine dehydrogenase</fullName>
        <ecNumber evidence="3">1.4.4.2</ecNumber>
    </submittedName>
</protein>
<dbReference type="InterPro" id="IPR020581">
    <property type="entry name" value="GDC_P"/>
</dbReference>
<dbReference type="Proteomes" id="UP000254052">
    <property type="component" value="Unassembled WGS sequence"/>
</dbReference>
<evidence type="ECO:0000313" key="4">
    <source>
        <dbReference type="Proteomes" id="UP000254052"/>
    </source>
</evidence>
<keyword evidence="1 3" id="KW-0560">Oxidoreductase</keyword>
<dbReference type="EC" id="1.4.4.2" evidence="3"/>
<dbReference type="GO" id="GO:0005829">
    <property type="term" value="C:cytosol"/>
    <property type="evidence" value="ECO:0007669"/>
    <property type="project" value="TreeGrafter"/>
</dbReference>
<name>A0A376ZRN4_ECOLX</name>
<dbReference type="InterPro" id="IPR015424">
    <property type="entry name" value="PyrdxlP-dep_Trfase"/>
</dbReference>
<dbReference type="EMBL" id="UGED01000001">
    <property type="protein sequence ID" value="STK75022.1"/>
    <property type="molecule type" value="Genomic_DNA"/>
</dbReference>
<organism evidence="3 4">
    <name type="scientific">Escherichia coli</name>
    <dbReference type="NCBI Taxonomy" id="562"/>
    <lineage>
        <taxon>Bacteria</taxon>
        <taxon>Pseudomonadati</taxon>
        <taxon>Pseudomonadota</taxon>
        <taxon>Gammaproteobacteria</taxon>
        <taxon>Enterobacterales</taxon>
        <taxon>Enterobacteriaceae</taxon>
        <taxon>Escherichia</taxon>
    </lineage>
</organism>
<dbReference type="InterPro" id="IPR049315">
    <property type="entry name" value="GDC-P_N"/>
</dbReference>